<dbReference type="AlphaFoldDB" id="A0A6V8MIN4"/>
<sequence>MSKQVKVTAIVGSYRKGGMIDQTVDEMLQAAREEGAEVFKVYLSDIRVEFCTNCRLCAQESGAARGLCPIADEMGAVLDRLEASDSIILASPTNFATVTALMKRFIERLVCYAYWPWGAHAPKPRKRDLSRRAVLVASSAAPAFLARLGTSLIKLLRQAAGLLGARTVGVLFIGLAAREERQSPSDRIRKKARVLGRKLSHSEA</sequence>
<dbReference type="EMBL" id="BLXX01000005">
    <property type="protein sequence ID" value="GFO59871.1"/>
    <property type="molecule type" value="Genomic_DNA"/>
</dbReference>
<proteinExistence type="predicted"/>
<dbReference type="PANTHER" id="PTHR43278:SF2">
    <property type="entry name" value="IRON-SULFUR FLAVOPROTEIN"/>
    <property type="match status" value="1"/>
</dbReference>
<evidence type="ECO:0000313" key="4">
    <source>
        <dbReference type="EMBL" id="GFO59871.1"/>
    </source>
</evidence>
<protein>
    <submittedName>
        <fullName evidence="4">FMN reductase</fullName>
    </submittedName>
</protein>
<organism evidence="4 5">
    <name type="scientific">Geomonas silvestris</name>
    <dbReference type="NCBI Taxonomy" id="2740184"/>
    <lineage>
        <taxon>Bacteria</taxon>
        <taxon>Pseudomonadati</taxon>
        <taxon>Thermodesulfobacteriota</taxon>
        <taxon>Desulfuromonadia</taxon>
        <taxon>Geobacterales</taxon>
        <taxon>Geobacteraceae</taxon>
        <taxon>Geomonas</taxon>
    </lineage>
</organism>
<feature type="domain" description="NADPH-dependent FMN reductase-like" evidence="3">
    <location>
        <begin position="5"/>
        <end position="168"/>
    </location>
</feature>
<dbReference type="RefSeq" id="WP_183354690.1">
    <property type="nucleotide sequence ID" value="NZ_BLXX01000005.1"/>
</dbReference>
<keyword evidence="2" id="KW-0288">FMN</keyword>
<evidence type="ECO:0000259" key="3">
    <source>
        <dbReference type="Pfam" id="PF03358"/>
    </source>
</evidence>
<dbReference type="Pfam" id="PF03358">
    <property type="entry name" value="FMN_red"/>
    <property type="match status" value="1"/>
</dbReference>
<dbReference type="PANTHER" id="PTHR43278">
    <property type="entry name" value="NAD(P)H-DEPENDENT FMN-CONTAINING OXIDOREDUCTASE YWQN-RELATED"/>
    <property type="match status" value="1"/>
</dbReference>
<gene>
    <name evidence="4" type="ORF">GMST_21960</name>
</gene>
<dbReference type="GO" id="GO:0016491">
    <property type="term" value="F:oxidoreductase activity"/>
    <property type="evidence" value="ECO:0007669"/>
    <property type="project" value="InterPro"/>
</dbReference>
<name>A0A6V8MIN4_9BACT</name>
<dbReference type="InterPro" id="IPR051796">
    <property type="entry name" value="ISF_SsuE-like"/>
</dbReference>
<dbReference type="InterPro" id="IPR005025">
    <property type="entry name" value="FMN_Rdtase-like_dom"/>
</dbReference>
<accession>A0A6V8MIN4</accession>
<evidence type="ECO:0000256" key="1">
    <source>
        <dbReference type="ARBA" id="ARBA00022630"/>
    </source>
</evidence>
<comment type="caution">
    <text evidence="4">The sequence shown here is derived from an EMBL/GenBank/DDBJ whole genome shotgun (WGS) entry which is preliminary data.</text>
</comment>
<dbReference type="Proteomes" id="UP000556026">
    <property type="component" value="Unassembled WGS sequence"/>
</dbReference>
<keyword evidence="5" id="KW-1185">Reference proteome</keyword>
<evidence type="ECO:0000313" key="5">
    <source>
        <dbReference type="Proteomes" id="UP000556026"/>
    </source>
</evidence>
<reference evidence="5" key="1">
    <citation type="submission" date="2020-06" db="EMBL/GenBank/DDBJ databases">
        <title>Draft genomic sequence of Geomonas sp. Red330.</title>
        <authorList>
            <person name="Itoh H."/>
            <person name="Zhenxing X."/>
            <person name="Ushijima N."/>
            <person name="Masuda Y."/>
            <person name="Shiratori Y."/>
            <person name="Senoo K."/>
        </authorList>
    </citation>
    <scope>NUCLEOTIDE SEQUENCE [LARGE SCALE GENOMIC DNA]</scope>
    <source>
        <strain evidence="5">Red330</strain>
    </source>
</reference>
<dbReference type="Gene3D" id="3.40.50.360">
    <property type="match status" value="1"/>
</dbReference>
<evidence type="ECO:0000256" key="2">
    <source>
        <dbReference type="ARBA" id="ARBA00022643"/>
    </source>
</evidence>
<dbReference type="SUPFAM" id="SSF52218">
    <property type="entry name" value="Flavoproteins"/>
    <property type="match status" value="1"/>
</dbReference>
<keyword evidence="1" id="KW-0285">Flavoprotein</keyword>
<dbReference type="InterPro" id="IPR029039">
    <property type="entry name" value="Flavoprotein-like_sf"/>
</dbReference>